<dbReference type="InterPro" id="IPR000210">
    <property type="entry name" value="BTB/POZ_dom"/>
</dbReference>
<accession>A0ABY7E1E2</accession>
<feature type="coiled-coil region" evidence="4">
    <location>
        <begin position="6"/>
        <end position="40"/>
    </location>
</feature>
<dbReference type="Pfam" id="PF12796">
    <property type="entry name" value="Ank_2"/>
    <property type="match status" value="3"/>
</dbReference>
<organism evidence="7 8">
    <name type="scientific">Mya arenaria</name>
    <name type="common">Soft-shell clam</name>
    <dbReference type="NCBI Taxonomy" id="6604"/>
    <lineage>
        <taxon>Eukaryota</taxon>
        <taxon>Metazoa</taxon>
        <taxon>Spiralia</taxon>
        <taxon>Lophotrochozoa</taxon>
        <taxon>Mollusca</taxon>
        <taxon>Bivalvia</taxon>
        <taxon>Autobranchia</taxon>
        <taxon>Heteroconchia</taxon>
        <taxon>Euheterodonta</taxon>
        <taxon>Imparidentia</taxon>
        <taxon>Neoheterodontei</taxon>
        <taxon>Myida</taxon>
        <taxon>Myoidea</taxon>
        <taxon>Myidae</taxon>
        <taxon>Mya</taxon>
    </lineage>
</organism>
<dbReference type="InterPro" id="IPR011333">
    <property type="entry name" value="SKP1/BTB/POZ_sf"/>
</dbReference>
<dbReference type="InterPro" id="IPR002110">
    <property type="entry name" value="Ankyrin_rpt"/>
</dbReference>
<evidence type="ECO:0000256" key="3">
    <source>
        <dbReference type="PROSITE-ProRule" id="PRU00023"/>
    </source>
</evidence>
<feature type="repeat" description="ANK" evidence="3">
    <location>
        <begin position="629"/>
        <end position="661"/>
    </location>
</feature>
<dbReference type="PRINTS" id="PR01415">
    <property type="entry name" value="ANKYRIN"/>
</dbReference>
<feature type="repeat" description="ANK" evidence="3">
    <location>
        <begin position="236"/>
        <end position="268"/>
    </location>
</feature>
<keyword evidence="1" id="KW-0677">Repeat</keyword>
<name>A0ABY7E1E2_MYAAR</name>
<dbReference type="InterPro" id="IPR036770">
    <property type="entry name" value="Ankyrin_rpt-contain_sf"/>
</dbReference>
<reference evidence="7" key="1">
    <citation type="submission" date="2022-11" db="EMBL/GenBank/DDBJ databases">
        <title>Centuries of genome instability and evolution in soft-shell clam transmissible cancer (bioRxiv).</title>
        <authorList>
            <person name="Hart S.F.M."/>
            <person name="Yonemitsu M.A."/>
            <person name="Giersch R.M."/>
            <person name="Beal B.F."/>
            <person name="Arriagada G."/>
            <person name="Davis B.W."/>
            <person name="Ostrander E.A."/>
            <person name="Goff S.P."/>
            <person name="Metzger M.J."/>
        </authorList>
    </citation>
    <scope>NUCLEOTIDE SEQUENCE</scope>
    <source>
        <strain evidence="7">MELC-2E11</strain>
        <tissue evidence="7">Siphon/mantle</tissue>
    </source>
</reference>
<proteinExistence type="predicted"/>
<protein>
    <submittedName>
        <fullName evidence="7">ANFY1-like protein</fullName>
    </submittedName>
</protein>
<dbReference type="SMART" id="SM00248">
    <property type="entry name" value="ANK"/>
    <property type="match status" value="16"/>
</dbReference>
<dbReference type="PANTHER" id="PTHR24166:SF48">
    <property type="entry name" value="PROTEIN VAPYRIN"/>
    <property type="match status" value="1"/>
</dbReference>
<dbReference type="Gene3D" id="3.30.710.10">
    <property type="entry name" value="Potassium Channel Kv1.1, Chain A"/>
    <property type="match status" value="1"/>
</dbReference>
<dbReference type="SMART" id="SM00225">
    <property type="entry name" value="BTB"/>
    <property type="match status" value="1"/>
</dbReference>
<evidence type="ECO:0000256" key="4">
    <source>
        <dbReference type="SAM" id="Coils"/>
    </source>
</evidence>
<dbReference type="SUPFAM" id="SSF54695">
    <property type="entry name" value="POZ domain"/>
    <property type="match status" value="1"/>
</dbReference>
<feature type="compositionally biased region" description="Polar residues" evidence="5">
    <location>
        <begin position="397"/>
        <end position="409"/>
    </location>
</feature>
<evidence type="ECO:0000313" key="7">
    <source>
        <dbReference type="EMBL" id="WAR02239.1"/>
    </source>
</evidence>
<evidence type="ECO:0000256" key="1">
    <source>
        <dbReference type="ARBA" id="ARBA00022737"/>
    </source>
</evidence>
<feature type="non-terminal residue" evidence="7">
    <location>
        <position position="989"/>
    </location>
</feature>
<keyword evidence="4" id="KW-0175">Coiled coil</keyword>
<evidence type="ECO:0000313" key="8">
    <source>
        <dbReference type="Proteomes" id="UP001164746"/>
    </source>
</evidence>
<keyword evidence="2 3" id="KW-0040">ANK repeat</keyword>
<keyword evidence="8" id="KW-1185">Reference proteome</keyword>
<sequence>MADGEVVKLQNHLRLLREEYVKLQKRLAETERKYQVLAASAGQGGDNNFVNRLLNTVAELDLVIHLEGGQSVHGHRFVLAARSDHWGVEDLARVSYALMKWVYTDEINIESDSGFLLELLRAATRFKLEHLRQRCENGLMSYSDFTCEDFASMPAPLLYNMFKAKTDYPLHTAIRAKREDVVFLYLIEYDSQLSAKLNEVDSQGDLPLDLALDSRQESVAQTLVSHHVNTSSKDNTGKSLLHKAIKRGDEFSASFLIKNKADVNMTTHLDKESPLHMAASFSPGVTSSEVLAGMARITEQLGESVDGDTGDLYGEDSFAAQLLRHGSNPNATEPDSGDSVLHSAAWASNEKAAIFLATHGARPNLANNKGETPLHIACEKGLTELVKILLDKGGNPNAQTKKVESSMSGLPSEFLPEGETTPVSQQTPLHLALLNGHSDIVNVLNDSEGQTVLGLALWSHVYEEAGRLLGAGANINERNTEGMSLLHQAIEKQDISGALFLIEHQADIALKTTENQTPLQHAIERHLPVVVEVLCQRGVDMNITDDKGNCPLWQALDSGQEDIAHTLVKHGCDVDLWLPGPGDCRQSLLHRAIDENNESVACFLIRSNCDKNSPRRPGPNGEGGEEARDGSTPLHQACAWGMELVVQALMEAGAEVNTQDIDAKTPVHIAIENQHAVIISLLLSHPGLDLTVRDKNGLTPFAAAMTTRNNKAAQSILNREPRAAEQVDNRGRNFLHIAILNKDIESVLFLISVHANVTSRVQDSKHLAPLHMAVDLLAGAEVNALTNQKQTSLHIASSKDHSVICTILLENGNPLHVLAAYGKDNAAAIFELFRESMPEYPIAKTCWLRSLHGVMVKLVWNVTSSSASKQGDIIADTVEGYCVQSVQQKTCLLLNTTSLSQSESVTFVLMFSRWEGRSDTSNCVFSIFELAAIIYHKYMYMLAILTFNGQFVKIPVIGVDPKKKRLEESPVVYSQTPDCPQLSGKKNCM</sequence>
<dbReference type="InterPro" id="IPR050889">
    <property type="entry name" value="Dendritic_Spine_Reg/Scaffold"/>
</dbReference>
<feature type="repeat" description="ANK" evidence="3">
    <location>
        <begin position="514"/>
        <end position="546"/>
    </location>
</feature>
<feature type="repeat" description="ANK" evidence="3">
    <location>
        <begin position="424"/>
        <end position="444"/>
    </location>
</feature>
<feature type="region of interest" description="Disordered" evidence="5">
    <location>
        <begin position="613"/>
        <end position="632"/>
    </location>
</feature>
<dbReference type="EMBL" id="CP111015">
    <property type="protein sequence ID" value="WAR02239.1"/>
    <property type="molecule type" value="Genomic_DNA"/>
</dbReference>
<feature type="domain" description="BTB" evidence="6">
    <location>
        <begin position="60"/>
        <end position="143"/>
    </location>
</feature>
<evidence type="ECO:0000259" key="6">
    <source>
        <dbReference type="SMART" id="SM00225"/>
    </source>
</evidence>
<dbReference type="PANTHER" id="PTHR24166">
    <property type="entry name" value="ROLLING PEBBLES, ISOFORM B"/>
    <property type="match status" value="1"/>
</dbReference>
<feature type="region of interest" description="Disordered" evidence="5">
    <location>
        <begin position="397"/>
        <end position="422"/>
    </location>
</feature>
<evidence type="ECO:0000256" key="2">
    <source>
        <dbReference type="ARBA" id="ARBA00023043"/>
    </source>
</evidence>
<feature type="repeat" description="ANK" evidence="3">
    <location>
        <begin position="336"/>
        <end position="368"/>
    </location>
</feature>
<feature type="repeat" description="ANK" evidence="3">
    <location>
        <begin position="369"/>
        <end position="401"/>
    </location>
</feature>
<dbReference type="Pfam" id="PF13637">
    <property type="entry name" value="Ank_4"/>
    <property type="match status" value="1"/>
</dbReference>
<evidence type="ECO:0000256" key="5">
    <source>
        <dbReference type="SAM" id="MobiDB-lite"/>
    </source>
</evidence>
<dbReference type="PROSITE" id="PS50088">
    <property type="entry name" value="ANK_REPEAT"/>
    <property type="match status" value="7"/>
</dbReference>
<feature type="repeat" description="ANK" evidence="3">
    <location>
        <begin position="662"/>
        <end position="695"/>
    </location>
</feature>
<dbReference type="PROSITE" id="PS50297">
    <property type="entry name" value="ANK_REP_REGION"/>
    <property type="match status" value="3"/>
</dbReference>
<dbReference type="Gene3D" id="1.25.40.20">
    <property type="entry name" value="Ankyrin repeat-containing domain"/>
    <property type="match status" value="6"/>
</dbReference>
<dbReference type="SUPFAM" id="SSF48403">
    <property type="entry name" value="Ankyrin repeat"/>
    <property type="match status" value="3"/>
</dbReference>
<dbReference type="Proteomes" id="UP001164746">
    <property type="component" value="Chromosome 4"/>
</dbReference>
<gene>
    <name evidence="7" type="ORF">MAR_008797</name>
</gene>